<sequence>MEDKVYVTILGDTWDSIAYKLYGDSKRYDELLELNQENRDTLIFNAGTLIKYKETPISITNNLPPWRK</sequence>
<accession>A0A414PRE1</accession>
<dbReference type="Proteomes" id="UP000284676">
    <property type="component" value="Unassembled WGS sequence"/>
</dbReference>
<name>A0A414PRE1_FUSMR</name>
<evidence type="ECO:0000313" key="1">
    <source>
        <dbReference type="EMBL" id="RHF71115.1"/>
    </source>
</evidence>
<proteinExistence type="predicted"/>
<organism evidence="1 2">
    <name type="scientific">Fusobacterium mortiferum</name>
    <dbReference type="NCBI Taxonomy" id="850"/>
    <lineage>
        <taxon>Bacteria</taxon>
        <taxon>Fusobacteriati</taxon>
        <taxon>Fusobacteriota</taxon>
        <taxon>Fusobacteriia</taxon>
        <taxon>Fusobacteriales</taxon>
        <taxon>Fusobacteriaceae</taxon>
        <taxon>Fusobacterium</taxon>
    </lineage>
</organism>
<gene>
    <name evidence="1" type="ORF">DW663_09150</name>
</gene>
<dbReference type="EMBL" id="QRHL01000018">
    <property type="protein sequence ID" value="RHF71115.1"/>
    <property type="molecule type" value="Genomic_DNA"/>
</dbReference>
<evidence type="ECO:0000313" key="2">
    <source>
        <dbReference type="Proteomes" id="UP000284676"/>
    </source>
</evidence>
<dbReference type="RefSeq" id="WP_118234560.1">
    <property type="nucleotide sequence ID" value="NZ_CAEUHP010000001.1"/>
</dbReference>
<reference evidence="1 2" key="1">
    <citation type="submission" date="2018-08" db="EMBL/GenBank/DDBJ databases">
        <title>A genome reference for cultivated species of the human gut microbiota.</title>
        <authorList>
            <person name="Zou Y."/>
            <person name="Xue W."/>
            <person name="Luo G."/>
        </authorList>
    </citation>
    <scope>NUCLEOTIDE SEQUENCE [LARGE SCALE GENOMIC DNA]</scope>
    <source>
        <strain evidence="1 2">AM25-1</strain>
    </source>
</reference>
<comment type="caution">
    <text evidence="1">The sequence shown here is derived from an EMBL/GenBank/DDBJ whole genome shotgun (WGS) entry which is preliminary data.</text>
</comment>
<dbReference type="AlphaFoldDB" id="A0A414PRE1"/>
<protein>
    <recommendedName>
        <fullName evidence="3">Phage tail protein</fullName>
    </recommendedName>
</protein>
<evidence type="ECO:0008006" key="3">
    <source>
        <dbReference type="Google" id="ProtNLM"/>
    </source>
</evidence>